<dbReference type="RefSeq" id="WP_380702429.1">
    <property type="nucleotide sequence ID" value="NZ_JBHSAP010000007.1"/>
</dbReference>
<evidence type="ECO:0000313" key="2">
    <source>
        <dbReference type="EMBL" id="MFC4075994.1"/>
    </source>
</evidence>
<dbReference type="Proteomes" id="UP001595843">
    <property type="component" value="Unassembled WGS sequence"/>
</dbReference>
<gene>
    <name evidence="2" type="ORF">ACFOUO_04145</name>
</gene>
<dbReference type="InterPro" id="IPR025833">
    <property type="entry name" value="GDYXXLXY"/>
</dbReference>
<organism evidence="2 3">
    <name type="scientific">Salinithrix halophila</name>
    <dbReference type="NCBI Taxonomy" id="1485204"/>
    <lineage>
        <taxon>Bacteria</taxon>
        <taxon>Bacillati</taxon>
        <taxon>Bacillota</taxon>
        <taxon>Bacilli</taxon>
        <taxon>Bacillales</taxon>
        <taxon>Thermoactinomycetaceae</taxon>
        <taxon>Salinithrix</taxon>
    </lineage>
</organism>
<keyword evidence="1" id="KW-0472">Membrane</keyword>
<feature type="transmembrane region" description="Helical" evidence="1">
    <location>
        <begin position="7"/>
        <end position="29"/>
    </location>
</feature>
<reference evidence="3" key="1">
    <citation type="journal article" date="2019" name="Int. J. Syst. Evol. Microbiol.">
        <title>The Global Catalogue of Microorganisms (GCM) 10K type strain sequencing project: providing services to taxonomists for standard genome sequencing and annotation.</title>
        <authorList>
            <consortium name="The Broad Institute Genomics Platform"/>
            <consortium name="The Broad Institute Genome Sequencing Center for Infectious Disease"/>
            <person name="Wu L."/>
            <person name="Ma J."/>
        </authorList>
    </citation>
    <scope>NUCLEOTIDE SEQUENCE [LARGE SCALE GENOMIC DNA]</scope>
    <source>
        <strain evidence="3">IBRC-M 10813</strain>
    </source>
</reference>
<evidence type="ECO:0000256" key="1">
    <source>
        <dbReference type="SAM" id="Phobius"/>
    </source>
</evidence>
<keyword evidence="1" id="KW-0812">Transmembrane</keyword>
<proteinExistence type="predicted"/>
<comment type="caution">
    <text evidence="2">The sequence shown here is derived from an EMBL/GenBank/DDBJ whole genome shotgun (WGS) entry which is preliminary data.</text>
</comment>
<name>A0ABV8JBN7_9BACL</name>
<protein>
    <submittedName>
        <fullName evidence="2">GDYXXLXY domain-containing protein</fullName>
    </submittedName>
</protein>
<sequence>MTHRRRWLILFVVIQVLILAGITASWYAIDIWGKEIQLKTVPIDPRDLLYGDYVALDYEVSDVPASLWKGEPNEWKGSPTSVYVRLTLKGERWTVRTVSEDQPESTGGDVVLRAKASDTYSGTIHLDYGLERYYVPEGAGRTLEQTRKPLLVTVKTSPWGQAKIVSLKRE</sequence>
<keyword evidence="1" id="KW-1133">Transmembrane helix</keyword>
<keyword evidence="3" id="KW-1185">Reference proteome</keyword>
<evidence type="ECO:0000313" key="3">
    <source>
        <dbReference type="Proteomes" id="UP001595843"/>
    </source>
</evidence>
<dbReference type="Pfam" id="PF14345">
    <property type="entry name" value="GDYXXLXY"/>
    <property type="match status" value="1"/>
</dbReference>
<dbReference type="EMBL" id="JBHSAP010000007">
    <property type="protein sequence ID" value="MFC4075994.1"/>
    <property type="molecule type" value="Genomic_DNA"/>
</dbReference>
<accession>A0ABV8JBN7</accession>